<protein>
    <recommendedName>
        <fullName evidence="3 4">Dephospho-CoA kinase</fullName>
        <ecNumber evidence="3 4">2.7.1.24</ecNumber>
    </recommendedName>
    <alternativeName>
        <fullName evidence="3">Dephosphocoenzyme A kinase</fullName>
    </alternativeName>
</protein>
<comment type="function">
    <text evidence="3">Catalyzes the phosphorylation of the 3'-hydroxyl group of dephosphocoenzyme A to form coenzyme A.</text>
</comment>
<dbReference type="RefSeq" id="WP_204314784.1">
    <property type="nucleotide sequence ID" value="NZ_WHZW01000008.1"/>
</dbReference>
<sequence>MIRIGLTGGIAAGKSTVSRRLRGLGATVIDYDALARLVVAPGGEGLRRIVDEFGSDALAPDGGLDRAWMAEHVFGMNARDGARERLDAIEHPLIYAEAARMERAAIEACGLGGDDEAGEGLVVVHDVPLLAEVIRSIPFRFDHIVTVEAPTGVRIARMMGERGMSREQAEGRIQHQSDEATRRRIADIVIDSTQPIEQMFDAVDRLYANWTSRKEQ</sequence>
<reference evidence="5 6" key="1">
    <citation type="submission" date="2019-10" db="EMBL/GenBank/DDBJ databases">
        <title>Bifidobacterium from non-human primates.</title>
        <authorList>
            <person name="Modesto M."/>
        </authorList>
    </citation>
    <scope>NUCLEOTIDE SEQUENCE [LARGE SCALE GENOMIC DNA]</scope>
    <source>
        <strain evidence="5 6">TRE17</strain>
    </source>
</reference>
<keyword evidence="3 5" id="KW-0808">Transferase</keyword>
<dbReference type="Gene3D" id="3.40.50.300">
    <property type="entry name" value="P-loop containing nucleotide triphosphate hydrolases"/>
    <property type="match status" value="1"/>
</dbReference>
<dbReference type="AlphaFoldDB" id="A0A6N9Z5F5"/>
<keyword evidence="3" id="KW-0963">Cytoplasm</keyword>
<dbReference type="EMBL" id="WHZW01000008">
    <property type="protein sequence ID" value="NEG89363.1"/>
    <property type="molecule type" value="Genomic_DNA"/>
</dbReference>
<dbReference type="GO" id="GO:0005524">
    <property type="term" value="F:ATP binding"/>
    <property type="evidence" value="ECO:0007669"/>
    <property type="project" value="UniProtKB-UniRule"/>
</dbReference>
<keyword evidence="1 3" id="KW-0547">Nucleotide-binding</keyword>
<dbReference type="PANTHER" id="PTHR10695:SF46">
    <property type="entry name" value="BIFUNCTIONAL COENZYME A SYNTHASE-RELATED"/>
    <property type="match status" value="1"/>
</dbReference>
<feature type="binding site" evidence="3">
    <location>
        <begin position="11"/>
        <end position="16"/>
    </location>
    <ligand>
        <name>ATP</name>
        <dbReference type="ChEBI" id="CHEBI:30616"/>
    </ligand>
</feature>
<dbReference type="NCBIfam" id="TIGR00152">
    <property type="entry name" value="dephospho-CoA kinase"/>
    <property type="match status" value="1"/>
</dbReference>
<name>A0A6N9Z5F5_9BIFI</name>
<keyword evidence="2 3" id="KW-0067">ATP-binding</keyword>
<accession>A0A6N9Z5F5</accession>
<dbReference type="GO" id="GO:0005737">
    <property type="term" value="C:cytoplasm"/>
    <property type="evidence" value="ECO:0007669"/>
    <property type="project" value="UniProtKB-SubCell"/>
</dbReference>
<dbReference type="HAMAP" id="MF_00376">
    <property type="entry name" value="Dephospho_CoA_kinase"/>
    <property type="match status" value="1"/>
</dbReference>
<dbReference type="UniPathway" id="UPA00241">
    <property type="reaction ID" value="UER00356"/>
</dbReference>
<dbReference type="SUPFAM" id="SSF52540">
    <property type="entry name" value="P-loop containing nucleoside triphosphate hydrolases"/>
    <property type="match status" value="1"/>
</dbReference>
<organism evidence="5 6">
    <name type="scientific">Bifidobacterium aerophilum</name>
    <dbReference type="NCBI Taxonomy" id="1798155"/>
    <lineage>
        <taxon>Bacteria</taxon>
        <taxon>Bacillati</taxon>
        <taxon>Actinomycetota</taxon>
        <taxon>Actinomycetes</taxon>
        <taxon>Bifidobacteriales</taxon>
        <taxon>Bifidobacteriaceae</taxon>
        <taxon>Bifidobacterium</taxon>
    </lineage>
</organism>
<evidence type="ECO:0000256" key="4">
    <source>
        <dbReference type="NCBIfam" id="TIGR00152"/>
    </source>
</evidence>
<dbReference type="Pfam" id="PF01121">
    <property type="entry name" value="CoaE"/>
    <property type="match status" value="1"/>
</dbReference>
<dbReference type="GO" id="GO:0015937">
    <property type="term" value="P:coenzyme A biosynthetic process"/>
    <property type="evidence" value="ECO:0007669"/>
    <property type="project" value="UniProtKB-UniRule"/>
</dbReference>
<keyword evidence="3 5" id="KW-0418">Kinase</keyword>
<dbReference type="PROSITE" id="PS51219">
    <property type="entry name" value="DPCK"/>
    <property type="match status" value="1"/>
</dbReference>
<dbReference type="CDD" id="cd02022">
    <property type="entry name" value="DPCK"/>
    <property type="match status" value="1"/>
</dbReference>
<dbReference type="InterPro" id="IPR001977">
    <property type="entry name" value="Depp_CoAkinase"/>
</dbReference>
<comment type="subcellular location">
    <subcellularLocation>
        <location evidence="3">Cytoplasm</location>
    </subcellularLocation>
</comment>
<comment type="pathway">
    <text evidence="3">Cofactor biosynthesis; coenzyme A biosynthesis; CoA from (R)-pantothenate: step 5/5.</text>
</comment>
<evidence type="ECO:0000256" key="2">
    <source>
        <dbReference type="ARBA" id="ARBA00022840"/>
    </source>
</evidence>
<dbReference type="Proteomes" id="UP000469194">
    <property type="component" value="Unassembled WGS sequence"/>
</dbReference>
<comment type="catalytic activity">
    <reaction evidence="3">
        <text>3'-dephospho-CoA + ATP = ADP + CoA + H(+)</text>
        <dbReference type="Rhea" id="RHEA:18245"/>
        <dbReference type="ChEBI" id="CHEBI:15378"/>
        <dbReference type="ChEBI" id="CHEBI:30616"/>
        <dbReference type="ChEBI" id="CHEBI:57287"/>
        <dbReference type="ChEBI" id="CHEBI:57328"/>
        <dbReference type="ChEBI" id="CHEBI:456216"/>
        <dbReference type="EC" id="2.7.1.24"/>
    </reaction>
</comment>
<keyword evidence="6" id="KW-1185">Reference proteome</keyword>
<evidence type="ECO:0000256" key="1">
    <source>
        <dbReference type="ARBA" id="ARBA00022741"/>
    </source>
</evidence>
<proteinExistence type="inferred from homology"/>
<dbReference type="PANTHER" id="PTHR10695">
    <property type="entry name" value="DEPHOSPHO-COA KINASE-RELATED"/>
    <property type="match status" value="1"/>
</dbReference>
<dbReference type="InterPro" id="IPR027417">
    <property type="entry name" value="P-loop_NTPase"/>
</dbReference>
<evidence type="ECO:0000313" key="6">
    <source>
        <dbReference type="Proteomes" id="UP000469194"/>
    </source>
</evidence>
<comment type="caution">
    <text evidence="5">The sequence shown here is derived from an EMBL/GenBank/DDBJ whole genome shotgun (WGS) entry which is preliminary data.</text>
</comment>
<evidence type="ECO:0000313" key="5">
    <source>
        <dbReference type="EMBL" id="NEG89363.1"/>
    </source>
</evidence>
<gene>
    <name evidence="3" type="primary">coaE</name>
    <name evidence="5" type="ORF">GFD25_05040</name>
</gene>
<comment type="similarity">
    <text evidence="3">Belongs to the CoaE family.</text>
</comment>
<dbReference type="EC" id="2.7.1.24" evidence="3 4"/>
<evidence type="ECO:0000256" key="3">
    <source>
        <dbReference type="HAMAP-Rule" id="MF_00376"/>
    </source>
</evidence>
<dbReference type="GO" id="GO:0004140">
    <property type="term" value="F:dephospho-CoA kinase activity"/>
    <property type="evidence" value="ECO:0007669"/>
    <property type="project" value="UniProtKB-UniRule"/>
</dbReference>
<keyword evidence="3" id="KW-0173">Coenzyme A biosynthesis</keyword>